<proteinExistence type="predicted"/>
<dbReference type="EMBL" id="OCMY01000001">
    <property type="protein sequence ID" value="SOD39670.1"/>
    <property type="molecule type" value="Genomic_DNA"/>
</dbReference>
<accession>A0A286BZV4</accession>
<organism evidence="1 2">
    <name type="scientific">Candidatus Pantoea floridensis</name>
    <dbReference type="NCBI Taxonomy" id="1938870"/>
    <lineage>
        <taxon>Bacteria</taxon>
        <taxon>Pseudomonadati</taxon>
        <taxon>Pseudomonadota</taxon>
        <taxon>Gammaproteobacteria</taxon>
        <taxon>Enterobacterales</taxon>
        <taxon>Erwiniaceae</taxon>
        <taxon>Pantoea</taxon>
    </lineage>
</organism>
<dbReference type="OrthoDB" id="9971630at2"/>
<evidence type="ECO:0000313" key="1">
    <source>
        <dbReference type="EMBL" id="SOD39670.1"/>
    </source>
</evidence>
<dbReference type="Proteomes" id="UP000219271">
    <property type="component" value="Unassembled WGS sequence"/>
</dbReference>
<gene>
    <name evidence="1" type="ORF">SAMN06273570_4123</name>
</gene>
<keyword evidence="2" id="KW-1185">Reference proteome</keyword>
<reference evidence="2" key="1">
    <citation type="submission" date="2017-09" db="EMBL/GenBank/DDBJ databases">
        <authorList>
            <person name="Varghese N."/>
            <person name="Submissions S."/>
        </authorList>
    </citation>
    <scope>NUCLEOTIDE SEQUENCE [LARGE SCALE GENOMIC DNA]</scope>
    <source>
        <strain evidence="2">JKS000234</strain>
    </source>
</reference>
<dbReference type="AlphaFoldDB" id="A0A286BZV4"/>
<protein>
    <submittedName>
        <fullName evidence="1">Uncharacterized protein</fullName>
    </submittedName>
</protein>
<sequence length="205" mass="24114">MIKSEFFQLLEENQSEIVMTNTEVKTIQRGSHVEIVLSVRGYGLFTLSRHVTGSQKLSINEAKFVRWFDEWSELPSQSVEGIELVKSDIVISEPECVVSLFDEIEFVSMHVLRERDTKKRPEFPPAKYTQQKKLQVFPQTSSQQFNAMCCDFLRSNYYLSILLRRINLSGIFTYVSFRRRRDFIRRELFHRFSLVVLLGVVRTCL</sequence>
<evidence type="ECO:0000313" key="2">
    <source>
        <dbReference type="Proteomes" id="UP000219271"/>
    </source>
</evidence>
<dbReference type="RefSeq" id="WP_141400254.1">
    <property type="nucleotide sequence ID" value="NZ_OCMY01000001.1"/>
</dbReference>
<name>A0A286BZV4_9GAMM</name>